<dbReference type="PANTHER" id="PTHR23151">
    <property type="entry name" value="DIHYDROLIPOAMIDE ACETYL/SUCCINYL-TRANSFERASE-RELATED"/>
    <property type="match status" value="1"/>
</dbReference>
<dbReference type="PROSITE" id="PS00189">
    <property type="entry name" value="LIPOYL"/>
    <property type="match status" value="1"/>
</dbReference>
<evidence type="ECO:0000256" key="2">
    <source>
        <dbReference type="ARBA" id="ARBA00007317"/>
    </source>
</evidence>
<proteinExistence type="inferred from homology"/>
<dbReference type="RefSeq" id="WP_167166247.1">
    <property type="nucleotide sequence ID" value="NZ_BAAAOO010000015.1"/>
</dbReference>
<dbReference type="Gene3D" id="3.30.559.10">
    <property type="entry name" value="Chloramphenicol acetyltransferase-like domain"/>
    <property type="match status" value="1"/>
</dbReference>
<dbReference type="SUPFAM" id="SSF52777">
    <property type="entry name" value="CoA-dependent acyltransferases"/>
    <property type="match status" value="1"/>
</dbReference>
<keyword evidence="7" id="KW-0670">Pyruvate</keyword>
<evidence type="ECO:0000256" key="3">
    <source>
        <dbReference type="ARBA" id="ARBA00022823"/>
    </source>
</evidence>
<dbReference type="Gene3D" id="2.40.50.100">
    <property type="match status" value="1"/>
</dbReference>
<dbReference type="Proteomes" id="UP000749311">
    <property type="component" value="Unassembled WGS sequence"/>
</dbReference>
<comment type="similarity">
    <text evidence="2 4">Belongs to the 2-oxoacid dehydrogenase family.</text>
</comment>
<evidence type="ECO:0000256" key="1">
    <source>
        <dbReference type="ARBA" id="ARBA00001938"/>
    </source>
</evidence>
<dbReference type="InterPro" id="IPR003016">
    <property type="entry name" value="2-oxoA_DH_lipoyl-BS"/>
</dbReference>
<evidence type="ECO:0000259" key="5">
    <source>
        <dbReference type="PROSITE" id="PS50968"/>
    </source>
</evidence>
<keyword evidence="4 7" id="KW-0808">Transferase</keyword>
<evidence type="ECO:0000313" key="7">
    <source>
        <dbReference type="EMBL" id="NIH56934.1"/>
    </source>
</evidence>
<gene>
    <name evidence="7" type="ORF">FB473_001579</name>
</gene>
<evidence type="ECO:0000313" key="8">
    <source>
        <dbReference type="Proteomes" id="UP000749311"/>
    </source>
</evidence>
<organism evidence="7 8">
    <name type="scientific">Brooklawnia cerclae</name>
    <dbReference type="NCBI Taxonomy" id="349934"/>
    <lineage>
        <taxon>Bacteria</taxon>
        <taxon>Bacillati</taxon>
        <taxon>Actinomycetota</taxon>
        <taxon>Actinomycetes</taxon>
        <taxon>Propionibacteriales</taxon>
        <taxon>Propionibacteriaceae</taxon>
        <taxon>Brooklawnia</taxon>
    </lineage>
</organism>
<dbReference type="PANTHER" id="PTHR23151:SF90">
    <property type="entry name" value="DIHYDROLIPOYLLYSINE-RESIDUE ACETYLTRANSFERASE COMPONENT OF PYRUVATE DEHYDROGENASE COMPLEX, MITOCHONDRIAL-RELATED"/>
    <property type="match status" value="1"/>
</dbReference>
<dbReference type="EC" id="2.3.1.-" evidence="4"/>
<dbReference type="CDD" id="cd06849">
    <property type="entry name" value="lipoyl_domain"/>
    <property type="match status" value="1"/>
</dbReference>
<dbReference type="Gene3D" id="4.10.320.10">
    <property type="entry name" value="E3-binding domain"/>
    <property type="match status" value="1"/>
</dbReference>
<keyword evidence="4 7" id="KW-0012">Acyltransferase</keyword>
<dbReference type="GO" id="GO:0004742">
    <property type="term" value="F:dihydrolipoyllysine-residue acetyltransferase activity"/>
    <property type="evidence" value="ECO:0007669"/>
    <property type="project" value="UniProtKB-EC"/>
</dbReference>
<reference evidence="7 8" key="1">
    <citation type="submission" date="2020-02" db="EMBL/GenBank/DDBJ databases">
        <title>Sequencing the genomes of 1000 actinobacteria strains.</title>
        <authorList>
            <person name="Klenk H.-P."/>
        </authorList>
    </citation>
    <scope>NUCLEOTIDE SEQUENCE [LARGE SCALE GENOMIC DNA]</scope>
    <source>
        <strain evidence="7 8">DSM 19609</strain>
    </source>
</reference>
<dbReference type="PROSITE" id="PS50968">
    <property type="entry name" value="BIOTINYL_LIPOYL"/>
    <property type="match status" value="1"/>
</dbReference>
<dbReference type="Pfam" id="PF00364">
    <property type="entry name" value="Biotin_lipoyl"/>
    <property type="match status" value="1"/>
</dbReference>
<dbReference type="InterPro" id="IPR001078">
    <property type="entry name" value="2-oxoacid_DH_actylTfrase"/>
</dbReference>
<dbReference type="InterPro" id="IPR004167">
    <property type="entry name" value="PSBD"/>
</dbReference>
<dbReference type="InterPro" id="IPR045257">
    <property type="entry name" value="E2/Pdx1"/>
</dbReference>
<comment type="cofactor">
    <cofactor evidence="1 4">
        <name>(R)-lipoate</name>
        <dbReference type="ChEBI" id="CHEBI:83088"/>
    </cofactor>
</comment>
<dbReference type="InterPro" id="IPR036625">
    <property type="entry name" value="E3-bd_dom_sf"/>
</dbReference>
<protein>
    <recommendedName>
        <fullName evidence="4">Dihydrolipoamide acetyltransferase component of pyruvate dehydrogenase complex</fullName>
        <ecNumber evidence="4">2.3.1.-</ecNumber>
    </recommendedName>
</protein>
<evidence type="ECO:0000256" key="4">
    <source>
        <dbReference type="RuleBase" id="RU003423"/>
    </source>
</evidence>
<feature type="domain" description="Lipoyl-binding" evidence="5">
    <location>
        <begin position="2"/>
        <end position="77"/>
    </location>
</feature>
<comment type="caution">
    <text evidence="7">The sequence shown here is derived from an EMBL/GenBank/DDBJ whole genome shotgun (WGS) entry which is preliminary data.</text>
</comment>
<dbReference type="InterPro" id="IPR023213">
    <property type="entry name" value="CAT-like_dom_sf"/>
</dbReference>
<dbReference type="Pfam" id="PF02817">
    <property type="entry name" value="E3_binding"/>
    <property type="match status" value="1"/>
</dbReference>
<evidence type="ECO:0000259" key="6">
    <source>
        <dbReference type="PROSITE" id="PS51826"/>
    </source>
</evidence>
<dbReference type="InterPro" id="IPR000089">
    <property type="entry name" value="Biotin_lipoyl"/>
</dbReference>
<dbReference type="SUPFAM" id="SSF47005">
    <property type="entry name" value="Peripheral subunit-binding domain of 2-oxo acid dehydrogenase complex"/>
    <property type="match status" value="1"/>
</dbReference>
<keyword evidence="8" id="KW-1185">Reference proteome</keyword>
<dbReference type="Pfam" id="PF00198">
    <property type="entry name" value="2-oxoacid_dh"/>
    <property type="match status" value="1"/>
</dbReference>
<dbReference type="EMBL" id="JAAMOZ010000001">
    <property type="protein sequence ID" value="NIH56934.1"/>
    <property type="molecule type" value="Genomic_DNA"/>
</dbReference>
<keyword evidence="3 4" id="KW-0450">Lipoyl</keyword>
<name>A0ABX0SEZ7_9ACTN</name>
<dbReference type="InterPro" id="IPR011053">
    <property type="entry name" value="Single_hybrid_motif"/>
</dbReference>
<sequence length="432" mass="44369">MATIIQMPAVVADAEDAVLTSWLVATGESVTKGQALAEIETDKANVEVTSDVAGTVGRLLATPSQRVAVGAPICAILAAGEDPSAVDVALGAQPAPAQSAPPPEPAAVAVAATTSGGEPVRTDGTRVFASPLARRIAAEHGVDIGLVQGRGPRGRVIRADVEAYLEASAQAVEAPVAAAAQSAAVVPQPAATPQATFAAEPAPSAGGAYVDIPLTGMRRAIARRLTQSKTTVPHWYVTVDVRMDALLAYRKQLNAVASVKISVNDLIIKAIAGALQALPAANAVWNGDSIRQYSTVDVSVAVSTDKGLVTPVVRGVERLGLEALARTTQELIERARANKLKQDEIEGGSFSISNLGMYGVREFAAILNPPQSGILAVGAAEQRPVVIDGELAAATVMTVTLSSDHRVVDGALAAQLLQALKARLENPALMAL</sequence>
<accession>A0ABX0SEZ7</accession>
<dbReference type="PROSITE" id="PS51826">
    <property type="entry name" value="PSBD"/>
    <property type="match status" value="1"/>
</dbReference>
<feature type="domain" description="Peripheral subunit-binding (PSBD)" evidence="6">
    <location>
        <begin position="128"/>
        <end position="165"/>
    </location>
</feature>
<dbReference type="SUPFAM" id="SSF51230">
    <property type="entry name" value="Single hybrid motif"/>
    <property type="match status" value="1"/>
</dbReference>